<dbReference type="PANTHER" id="PTHR32409">
    <property type="entry name" value="MITOCHONDRIAL IMPORT RECEPTOR SUBUNIT TOM20-1-RELATED"/>
    <property type="match status" value="1"/>
</dbReference>
<dbReference type="AlphaFoldDB" id="F4JEW8"/>
<evidence type="ECO:0000256" key="2">
    <source>
        <dbReference type="ARBA" id="ARBA00004572"/>
    </source>
</evidence>
<dbReference type="InterPro" id="IPR010547">
    <property type="entry name" value="TOM20_imprt_rcpt"/>
</dbReference>
<protein>
    <submittedName>
        <fullName evidence="13">Translocase outer membrane 20-1</fullName>
    </submittedName>
</protein>
<keyword evidence="8 11" id="KW-1133">Transmembrane helix</keyword>
<keyword evidence="9" id="KW-0496">Mitochondrion</keyword>
<evidence type="ECO:0000313" key="15">
    <source>
        <dbReference type="TAIR" id="AT3G27070"/>
    </source>
</evidence>
<dbReference type="GO" id="GO:0015031">
    <property type="term" value="P:protein transport"/>
    <property type="evidence" value="ECO:0007669"/>
    <property type="project" value="UniProtKB-KW"/>
</dbReference>
<evidence type="ECO:0007829" key="16">
    <source>
        <dbReference type="PeptideAtlas" id="F4JEW8"/>
    </source>
</evidence>
<reference evidence="14" key="2">
    <citation type="journal article" date="2017" name="Plant J.">
        <title>Araport11: a complete reannotation of the Arabidopsis thaliana reference genome.</title>
        <authorList>
            <person name="Cheng C.Y."/>
            <person name="Krishnakumar V."/>
            <person name="Chan A.P."/>
            <person name="Thibaud-Nissen F."/>
            <person name="Schobel S."/>
            <person name="Town C.D."/>
        </authorList>
    </citation>
    <scope>GENOME REANNOTATION</scope>
    <source>
        <strain evidence="14">cv. Columbia</strain>
    </source>
</reference>
<dbReference type="PaxDb" id="3702-AT3G27070.2"/>
<sequence>MDKLNFFEEIRKDAEETYKLNPEDADVSFYLRFLIFRYCFASFSFVLCSIFRGMTLPWFDFCFCNQWRELKNFLALSLTLYVFFAEFDEMGRSFTRVISVSKRYRFTENDSRYAISKLEDAILIDPMKHDAVWCLGNAYTSYARLTPDDTQARLNFGLAYLFFGIAVAQQPDNQVYHKSLEMADKAPQLHTGFHKNRLLSLLGGVETLAIPSPKVVKNKKSSDEKYIVMGWVILAIGVVACISFRKLR</sequence>
<evidence type="ECO:0000256" key="9">
    <source>
        <dbReference type="ARBA" id="ARBA00023128"/>
    </source>
</evidence>
<feature type="transmembrane region" description="Helical" evidence="11">
    <location>
        <begin position="226"/>
        <end position="245"/>
    </location>
</feature>
<organism evidence="13 14">
    <name type="scientific">Arabidopsis thaliana</name>
    <name type="common">Mouse-ear cress</name>
    <dbReference type="NCBI Taxonomy" id="3702"/>
    <lineage>
        <taxon>Eukaryota</taxon>
        <taxon>Viridiplantae</taxon>
        <taxon>Streptophyta</taxon>
        <taxon>Embryophyta</taxon>
        <taxon>Tracheophyta</taxon>
        <taxon>Spermatophyta</taxon>
        <taxon>Magnoliopsida</taxon>
        <taxon>eudicotyledons</taxon>
        <taxon>Gunneridae</taxon>
        <taxon>Pentapetalae</taxon>
        <taxon>rosids</taxon>
        <taxon>malvids</taxon>
        <taxon>Brassicales</taxon>
        <taxon>Brassicaceae</taxon>
        <taxon>Camelineae</taxon>
        <taxon>Arabidopsis</taxon>
    </lineage>
</organism>
<evidence type="ECO:0000313" key="14">
    <source>
        <dbReference type="Proteomes" id="UP000006548"/>
    </source>
</evidence>
<comment type="subcellular location">
    <subcellularLocation>
        <location evidence="2">Mitochondrion outer membrane</location>
        <topology evidence="2">Single-pass membrane protein</topology>
    </subcellularLocation>
</comment>
<comment type="similarity">
    <text evidence="3">Belongs to the Tom20 family.</text>
</comment>
<evidence type="ECO:0000256" key="6">
    <source>
        <dbReference type="ARBA" id="ARBA00022787"/>
    </source>
</evidence>
<reference evidence="13 14" key="1">
    <citation type="journal article" date="2000" name="Nature">
        <title>Sequence and analysis of chromosome 3 of the plant Arabidopsis thaliana.</title>
        <authorList>
            <consortium name="European Union Chromosome 3 Arabidopsis Sequencing Consortium"/>
            <consortium name="Institute for Genomic Research"/>
            <consortium name="Kazusa DNA Research Institute"/>
            <person name="Salanoubat M."/>
            <person name="Lemcke K."/>
            <person name="Rieger M."/>
            <person name="Ansorge W."/>
            <person name="Unseld M."/>
            <person name="Fartmann B."/>
            <person name="Valle G."/>
            <person name="Blocker H."/>
            <person name="Perez-Alonso M."/>
            <person name="Obermaier B."/>
            <person name="Delseny M."/>
            <person name="Boutry M."/>
            <person name="Grivell L.A."/>
            <person name="Mache R."/>
            <person name="Puigdomenech P."/>
            <person name="De Simone V."/>
            <person name="Choisne N."/>
            <person name="Artiguenave F."/>
            <person name="Robert C."/>
            <person name="Brottier P."/>
            <person name="Wincker P."/>
            <person name="Cattolico L."/>
            <person name="Weissenbach J."/>
            <person name="Saurin W."/>
            <person name="Quetier F."/>
            <person name="Schafer M."/>
            <person name="Muller-Auer S."/>
            <person name="Gabel C."/>
            <person name="Fuchs M."/>
            <person name="Benes V."/>
            <person name="Wurmbach E."/>
            <person name="Drzonek H."/>
            <person name="Erfle H."/>
            <person name="Jordan N."/>
            <person name="Bangert S."/>
            <person name="Wiedelmann R."/>
            <person name="Kranz H."/>
            <person name="Voss H."/>
            <person name="Holland R."/>
            <person name="Brandt P."/>
            <person name="Nyakatura G."/>
            <person name="Vezzi A."/>
            <person name="D'Angelo M."/>
            <person name="Pallavicini A."/>
            <person name="Toppo S."/>
            <person name="Simionati B."/>
            <person name="Conrad A."/>
            <person name="Hornischer K."/>
            <person name="Kauer G."/>
            <person name="Lohnert T.H."/>
            <person name="Nordsiek G."/>
            <person name="Reichelt J."/>
            <person name="Scharfe M."/>
            <person name="Schon O."/>
            <person name="Bargues M."/>
            <person name="Terol J."/>
            <person name="Climent J."/>
            <person name="Navarro P."/>
            <person name="Collado C."/>
            <person name="Perez-Perez A."/>
            <person name="Ottenwalder B."/>
            <person name="Duchemin D."/>
            <person name="Cooke R."/>
            <person name="Laudie M."/>
            <person name="Berger-Llauro C."/>
            <person name="Purnelle B."/>
            <person name="Masuy D."/>
            <person name="de Haan M."/>
            <person name="Maarse A.C."/>
            <person name="Alcaraz J.P."/>
            <person name="Cottet A."/>
            <person name="Casacuberta E."/>
            <person name="Monfort A."/>
            <person name="Argiriou A."/>
            <person name="flores M."/>
            <person name="Liguori R."/>
            <person name="Vitale D."/>
            <person name="Mannhaupt G."/>
            <person name="Haase D."/>
            <person name="Schoof H."/>
            <person name="Rudd S."/>
            <person name="Zaccaria P."/>
            <person name="Mewes H.W."/>
            <person name="Mayer K.F."/>
            <person name="Kaul S."/>
            <person name="Town C.D."/>
            <person name="Koo H.L."/>
            <person name="Tallon L.J."/>
            <person name="Jenkins J."/>
            <person name="Rooney T."/>
            <person name="Rizzo M."/>
            <person name="Walts A."/>
            <person name="Utterback T."/>
            <person name="Fujii C.Y."/>
            <person name="Shea T.P."/>
            <person name="Creasy T.H."/>
            <person name="Haas B."/>
            <person name="Maiti R."/>
            <person name="Wu D."/>
            <person name="Peterson J."/>
            <person name="Van Aken S."/>
            <person name="Pai G."/>
            <person name="Militscher J."/>
            <person name="Sellers P."/>
            <person name="Gill J.E."/>
            <person name="Feldblyum T.V."/>
            <person name="Preuss D."/>
            <person name="Lin X."/>
            <person name="Nierman W.C."/>
            <person name="Salzberg S.L."/>
            <person name="White O."/>
            <person name="Venter J.C."/>
            <person name="Fraser C.M."/>
            <person name="Kaneko T."/>
            <person name="Nakamura Y."/>
            <person name="Sato S."/>
            <person name="Kato T."/>
            <person name="Asamizu E."/>
            <person name="Sasamoto S."/>
            <person name="Kimura T."/>
            <person name="Idesawa K."/>
            <person name="Kawashima K."/>
            <person name="Kishida Y."/>
            <person name="Kiyokawa C."/>
            <person name="Kohara M."/>
            <person name="Matsumoto M."/>
            <person name="Matsuno A."/>
            <person name="Muraki A."/>
            <person name="Nakayama S."/>
            <person name="Nakazaki N."/>
            <person name="Shinpo S."/>
            <person name="Takeuchi C."/>
            <person name="Wada T."/>
            <person name="Watanabe A."/>
            <person name="Yamada M."/>
            <person name="Yasuda M."/>
            <person name="Tabata S."/>
        </authorList>
    </citation>
    <scope>NUCLEOTIDE SEQUENCE [LARGE SCALE GENOMIC DNA]</scope>
    <source>
        <strain evidence="14">cv. Columbia</strain>
    </source>
</reference>
<evidence type="ECO:0000256" key="8">
    <source>
        <dbReference type="ARBA" id="ARBA00022989"/>
    </source>
</evidence>
<dbReference type="PANTHER" id="PTHR32409:SF3">
    <property type="entry name" value="MITOCHONDRIAL IMPORT RECEPTOR SUBUNIT TOM20-1-RELATED"/>
    <property type="match status" value="1"/>
</dbReference>
<gene>
    <name evidence="13 15" type="primary">TOM20-1</name>
    <name evidence="12 13" type="ordered locus">At3g27070</name>
</gene>
<keyword evidence="5 11" id="KW-0812">Transmembrane</keyword>
<keyword evidence="4" id="KW-0813">Transport</keyword>
<feature type="transmembrane region" description="Helical" evidence="11">
    <location>
        <begin position="29"/>
        <end position="51"/>
    </location>
</feature>
<evidence type="ECO:0000256" key="3">
    <source>
        <dbReference type="ARBA" id="ARBA00005792"/>
    </source>
</evidence>
<name>F4JEW8_ARATH</name>
<dbReference type="SMR" id="F4JEW8"/>
<evidence type="ECO:0000313" key="13">
    <source>
        <dbReference type="EMBL" id="AEE77263.1"/>
    </source>
</evidence>
<dbReference type="Pfam" id="PF06552">
    <property type="entry name" value="TOM20_plant"/>
    <property type="match status" value="2"/>
</dbReference>
<proteinExistence type="evidence at protein level"/>
<dbReference type="Gene3D" id="1.25.40.10">
    <property type="entry name" value="Tetratricopeptide repeat domain"/>
    <property type="match status" value="1"/>
</dbReference>
<dbReference type="RefSeq" id="NP_001189984.1">
    <property type="nucleotide sequence ID" value="NM_001203055.1"/>
</dbReference>
<dbReference type="Proteomes" id="UP000006548">
    <property type="component" value="Chromosome 3"/>
</dbReference>
<evidence type="ECO:0000256" key="10">
    <source>
        <dbReference type="ARBA" id="ARBA00023136"/>
    </source>
</evidence>
<evidence type="ECO:0000256" key="7">
    <source>
        <dbReference type="ARBA" id="ARBA00022927"/>
    </source>
</evidence>
<keyword evidence="10 11" id="KW-0472">Membrane</keyword>
<keyword evidence="7" id="KW-0653">Protein transport</keyword>
<dbReference type="EMBL" id="CP002686">
    <property type="protein sequence ID" value="AEE77263.1"/>
    <property type="molecule type" value="Genomic_DNA"/>
</dbReference>
<dbReference type="InterPro" id="IPR011990">
    <property type="entry name" value="TPR-like_helical_dom_sf"/>
</dbReference>
<dbReference type="ExpressionAtlas" id="F4JEW8">
    <property type="expression patterns" value="baseline and differential"/>
</dbReference>
<dbReference type="GeneID" id="822325"/>
<accession>F4JEW8</accession>
<evidence type="ECO:0000256" key="4">
    <source>
        <dbReference type="ARBA" id="ARBA00022448"/>
    </source>
</evidence>
<keyword evidence="14" id="KW-1185">Reference proteome</keyword>
<evidence type="ECO:0000256" key="11">
    <source>
        <dbReference type="SAM" id="Phobius"/>
    </source>
</evidence>
<dbReference type="ProteomicsDB" id="212289"/>
<evidence type="ECO:0000313" key="12">
    <source>
        <dbReference type="Araport" id="AT3G27070"/>
    </source>
</evidence>
<comment type="function">
    <text evidence="1">Central component of the receptor complex responsible for the recognition and translocation of cytosolically synthesized mitochondrial preproteins. Together with TOM22 functions as the transit peptide receptor at the surface of the mitochondrion outer membrane and facilitates the movement of preproteins into the translocation pore.</text>
</comment>
<keyword evidence="16" id="KW-1267">Proteomics identification</keyword>
<dbReference type="GO" id="GO:0005742">
    <property type="term" value="C:mitochondrial outer membrane translocase complex"/>
    <property type="evidence" value="ECO:0007669"/>
    <property type="project" value="InterPro"/>
</dbReference>
<keyword evidence="6" id="KW-1000">Mitochondrion outer membrane</keyword>
<dbReference type="Araport" id="AT3G27070"/>
<evidence type="ECO:0000256" key="5">
    <source>
        <dbReference type="ARBA" id="ARBA00022692"/>
    </source>
</evidence>
<dbReference type="SUPFAM" id="SSF48452">
    <property type="entry name" value="TPR-like"/>
    <property type="match status" value="1"/>
</dbReference>
<evidence type="ECO:0000256" key="1">
    <source>
        <dbReference type="ARBA" id="ARBA00003450"/>
    </source>
</evidence>
<dbReference type="TAIR" id="AT3G27070">
    <property type="gene designation" value="TOM20-1"/>
</dbReference>
<dbReference type="GO" id="GO:0045040">
    <property type="term" value="P:protein insertion into mitochondrial outer membrane"/>
    <property type="evidence" value="ECO:0007669"/>
    <property type="project" value="InterPro"/>
</dbReference>